<keyword evidence="7" id="KW-0804">Transcription</keyword>
<protein>
    <recommendedName>
        <fullName evidence="2">histone acetyltransferase</fullName>
        <ecNumber evidence="2">2.3.1.48</ecNumber>
    </recommendedName>
</protein>
<evidence type="ECO:0000256" key="8">
    <source>
        <dbReference type="ARBA" id="ARBA00023242"/>
    </source>
</evidence>
<sequence>MSNSRPLTAILKEFLPKDSNFKLLHLQSCAKECKHLCQYSKKSPTKPSLTLKVKHFITLSDVDGTILMGIEIYIYLSIFSDHTDHHLFISKADTTGLKQLKSIQIKVGEIISSILKYLISKDIQEYIKDVKLNKEVEGEDKDNQVKITNKSDNETVNNLLRAVEKLKTPTINKSFYDSLIGKGGDIDHDKKKESIELPTNLVKIRISLFTRAEQQYLFPDSFKNEFKHNIDGRQLLSWWMKILNEVLESTKTKYTCKLAIPGADSEKDISNFHTSLTKYPNVIWSNGSIFSNEVNTEDLAIYNIPLFPDDPKGRFLEHLVVENRYKTTSTKQFWEELGIRQEFRLGNLVGIIGCDSEILSFNQTNQKDDEIMTLRDYKKVSNIIKSMTYTSIGDVNKMMNLEIPEVLKDLGYNHKIIAITGNKVKVANNLSSTSNSSDKRVPVVNNLNGMIKRRKK</sequence>
<dbReference type="PROSITE" id="PS51728">
    <property type="entry name" value="RTT109_HAT"/>
    <property type="match status" value="1"/>
</dbReference>
<reference evidence="10 11" key="1">
    <citation type="submission" date="2024-01" db="EMBL/GenBank/DDBJ databases">
        <authorList>
            <consortium name="Genoscope - CEA"/>
            <person name="William W."/>
        </authorList>
    </citation>
    <scope>NUCLEOTIDE SEQUENCE [LARGE SCALE GENOMIC DNA]</scope>
    <source>
        <strain evidence="10 11">29B2s-10</strain>
    </source>
</reference>
<comment type="subcellular location">
    <subcellularLocation>
        <location evidence="1">Nucleus</location>
    </subcellularLocation>
</comment>
<comment type="catalytic activity">
    <reaction evidence="9">
        <text>L-lysyl-[histone] + acetyl-CoA = N(6)-acetyl-L-lysyl-[histone] + CoA + H(+)</text>
        <dbReference type="Rhea" id="RHEA:21992"/>
        <dbReference type="Rhea" id="RHEA-COMP:9845"/>
        <dbReference type="Rhea" id="RHEA-COMP:11338"/>
        <dbReference type="ChEBI" id="CHEBI:15378"/>
        <dbReference type="ChEBI" id="CHEBI:29969"/>
        <dbReference type="ChEBI" id="CHEBI:57287"/>
        <dbReference type="ChEBI" id="CHEBI:57288"/>
        <dbReference type="ChEBI" id="CHEBI:61930"/>
        <dbReference type="EC" id="2.3.1.48"/>
    </reaction>
    <physiologicalReaction direction="left-to-right" evidence="9">
        <dbReference type="Rhea" id="RHEA:21993"/>
    </physiologicalReaction>
</comment>
<dbReference type="PANTHER" id="PTHR31571">
    <property type="entry name" value="ALTERED INHERITANCE OF MITOCHONDRIA PROTEIN 6"/>
    <property type="match status" value="1"/>
</dbReference>
<evidence type="ECO:0000256" key="6">
    <source>
        <dbReference type="ARBA" id="ARBA00023015"/>
    </source>
</evidence>
<evidence type="ECO:0000256" key="3">
    <source>
        <dbReference type="ARBA" id="ARBA00022679"/>
    </source>
</evidence>
<name>A0ABP0EJC1_9ASCO</name>
<keyword evidence="5" id="KW-0007">Acetylation</keyword>
<evidence type="ECO:0000256" key="4">
    <source>
        <dbReference type="ARBA" id="ARBA00022763"/>
    </source>
</evidence>
<evidence type="ECO:0000313" key="11">
    <source>
        <dbReference type="Proteomes" id="UP001497600"/>
    </source>
</evidence>
<keyword evidence="6" id="KW-0805">Transcription regulation</keyword>
<keyword evidence="3" id="KW-0808">Transferase</keyword>
<proteinExistence type="predicted"/>
<evidence type="ECO:0000256" key="7">
    <source>
        <dbReference type="ARBA" id="ARBA00023163"/>
    </source>
</evidence>
<dbReference type="InterPro" id="IPR013178">
    <property type="entry name" value="Histone_AcTrfase_Rtt109/CBP"/>
</dbReference>
<dbReference type="InterPro" id="IPR016849">
    <property type="entry name" value="Rtt109"/>
</dbReference>
<keyword evidence="4" id="KW-0227">DNA damage</keyword>
<keyword evidence="11" id="KW-1185">Reference proteome</keyword>
<gene>
    <name evidence="10" type="primary">RTT109</name>
    <name evidence="10" type="ORF">CAAN4_H03180</name>
</gene>
<dbReference type="SMART" id="SM01250">
    <property type="entry name" value="KAT11"/>
    <property type="match status" value="1"/>
</dbReference>
<dbReference type="EMBL" id="OZ004260">
    <property type="protein sequence ID" value="CAK7920505.1"/>
    <property type="molecule type" value="Genomic_DNA"/>
</dbReference>
<dbReference type="EC" id="2.3.1.48" evidence="2"/>
<evidence type="ECO:0000256" key="5">
    <source>
        <dbReference type="ARBA" id="ARBA00022990"/>
    </source>
</evidence>
<evidence type="ECO:0000256" key="2">
    <source>
        <dbReference type="ARBA" id="ARBA00013184"/>
    </source>
</evidence>
<evidence type="ECO:0000256" key="9">
    <source>
        <dbReference type="ARBA" id="ARBA00048940"/>
    </source>
</evidence>
<evidence type="ECO:0000256" key="1">
    <source>
        <dbReference type="ARBA" id="ARBA00004123"/>
    </source>
</evidence>
<dbReference type="Proteomes" id="UP001497600">
    <property type="component" value="Chromosome H"/>
</dbReference>
<accession>A0ABP0EJC1</accession>
<evidence type="ECO:0000313" key="10">
    <source>
        <dbReference type="EMBL" id="CAK7920505.1"/>
    </source>
</evidence>
<keyword evidence="8" id="KW-0539">Nucleus</keyword>
<dbReference type="InterPro" id="IPR051236">
    <property type="entry name" value="HAT_RTT109-like"/>
</dbReference>
<dbReference type="Pfam" id="PF08214">
    <property type="entry name" value="HAT_KAT11"/>
    <property type="match status" value="1"/>
</dbReference>
<organism evidence="10 11">
    <name type="scientific">[Candida] anglica</name>
    <dbReference type="NCBI Taxonomy" id="148631"/>
    <lineage>
        <taxon>Eukaryota</taxon>
        <taxon>Fungi</taxon>
        <taxon>Dikarya</taxon>
        <taxon>Ascomycota</taxon>
        <taxon>Saccharomycotina</taxon>
        <taxon>Pichiomycetes</taxon>
        <taxon>Debaryomycetaceae</taxon>
        <taxon>Kurtzmaniella</taxon>
    </lineage>
</organism>
<dbReference type="PANTHER" id="PTHR31571:SF2">
    <property type="entry name" value="HISTONE ACETYLTRANSFERASE RTT109"/>
    <property type="match status" value="1"/>
</dbReference>